<evidence type="ECO:0000256" key="2">
    <source>
        <dbReference type="ARBA" id="ARBA00008017"/>
    </source>
</evidence>
<dbReference type="OrthoDB" id="9809206at2"/>
<proteinExistence type="inferred from homology"/>
<dbReference type="RefSeq" id="WP_052410429.1">
    <property type="nucleotide sequence ID" value="NZ_CP009288.1"/>
</dbReference>
<feature type="compositionally biased region" description="Basic and acidic residues" evidence="7">
    <location>
        <begin position="296"/>
        <end position="314"/>
    </location>
</feature>
<dbReference type="eggNOG" id="COG0668">
    <property type="taxonomic scope" value="Bacteria"/>
</dbReference>
<dbReference type="InterPro" id="IPR049278">
    <property type="entry name" value="MS_channel_C"/>
</dbReference>
<reference evidence="12 13" key="1">
    <citation type="submission" date="2014-08" db="EMBL/GenBank/DDBJ databases">
        <title>Comparative genomics of the Paenibacillus odorifer group.</title>
        <authorList>
            <person name="den Bakker H.C."/>
            <person name="Tsai Y.-C."/>
            <person name="Martin N."/>
            <person name="Korlach J."/>
            <person name="Wiedmann M."/>
        </authorList>
    </citation>
    <scope>NUCLEOTIDE SEQUENCE [LARGE SCALE GENOMIC DNA]</scope>
    <source>
        <strain evidence="12 13">DSM 1735</strain>
    </source>
</reference>
<feature type="compositionally biased region" description="Basic and acidic residues" evidence="7">
    <location>
        <begin position="353"/>
        <end position="364"/>
    </location>
</feature>
<evidence type="ECO:0000256" key="8">
    <source>
        <dbReference type="SAM" id="Phobius"/>
    </source>
</evidence>
<dbReference type="GO" id="GO:0005886">
    <property type="term" value="C:plasma membrane"/>
    <property type="evidence" value="ECO:0007669"/>
    <property type="project" value="UniProtKB-SubCell"/>
</dbReference>
<evidence type="ECO:0000259" key="9">
    <source>
        <dbReference type="Pfam" id="PF00924"/>
    </source>
</evidence>
<dbReference type="PANTHER" id="PTHR30460">
    <property type="entry name" value="MODERATE CONDUCTANCE MECHANOSENSITIVE CHANNEL YBIO"/>
    <property type="match status" value="1"/>
</dbReference>
<dbReference type="EMBL" id="CP009288">
    <property type="protein sequence ID" value="AIQ15234.1"/>
    <property type="molecule type" value="Genomic_DNA"/>
</dbReference>
<dbReference type="Gene3D" id="2.30.30.60">
    <property type="match status" value="1"/>
</dbReference>
<feature type="region of interest" description="Disordered" evidence="7">
    <location>
        <begin position="296"/>
        <end position="364"/>
    </location>
</feature>
<feature type="transmembrane region" description="Helical" evidence="8">
    <location>
        <begin position="120"/>
        <end position="142"/>
    </location>
</feature>
<evidence type="ECO:0000313" key="12">
    <source>
        <dbReference type="EMBL" id="AIQ15234.1"/>
    </source>
</evidence>
<dbReference type="InterPro" id="IPR049142">
    <property type="entry name" value="MS_channel_1st"/>
</dbReference>
<dbReference type="FunFam" id="1.10.287.1260:FF:000005">
    <property type="entry name" value="Mechanosensitive ion channel family protein"/>
    <property type="match status" value="1"/>
</dbReference>
<evidence type="ECO:0000256" key="1">
    <source>
        <dbReference type="ARBA" id="ARBA00004651"/>
    </source>
</evidence>
<dbReference type="Gene3D" id="1.10.287.1260">
    <property type="match status" value="1"/>
</dbReference>
<dbReference type="InterPro" id="IPR045276">
    <property type="entry name" value="YbiO_bact"/>
</dbReference>
<dbReference type="PANTHER" id="PTHR30460:SF0">
    <property type="entry name" value="MODERATE CONDUCTANCE MECHANOSENSITIVE CHANNEL YBIO"/>
    <property type="match status" value="1"/>
</dbReference>
<dbReference type="Gene3D" id="3.30.70.100">
    <property type="match status" value="1"/>
</dbReference>
<dbReference type="STRING" id="44251.PDUR_27800"/>
<accession>A0A089J220</accession>
<organism evidence="12 13">
    <name type="scientific">Paenibacillus durus</name>
    <name type="common">Paenibacillus azotofixans</name>
    <dbReference type="NCBI Taxonomy" id="44251"/>
    <lineage>
        <taxon>Bacteria</taxon>
        <taxon>Bacillati</taxon>
        <taxon>Bacillota</taxon>
        <taxon>Bacilli</taxon>
        <taxon>Bacillales</taxon>
        <taxon>Paenibacillaceae</taxon>
        <taxon>Paenibacillus</taxon>
    </lineage>
</organism>
<gene>
    <name evidence="12" type="ORF">PDUR_27800</name>
</gene>
<evidence type="ECO:0000259" key="11">
    <source>
        <dbReference type="Pfam" id="PF21088"/>
    </source>
</evidence>
<keyword evidence="6 8" id="KW-0472">Membrane</keyword>
<evidence type="ECO:0000256" key="4">
    <source>
        <dbReference type="ARBA" id="ARBA00022692"/>
    </source>
</evidence>
<dbReference type="InterPro" id="IPR011014">
    <property type="entry name" value="MscS_channel_TM-2"/>
</dbReference>
<dbReference type="Proteomes" id="UP000029409">
    <property type="component" value="Chromosome"/>
</dbReference>
<evidence type="ECO:0000256" key="6">
    <source>
        <dbReference type="ARBA" id="ARBA00023136"/>
    </source>
</evidence>
<keyword evidence="5 8" id="KW-1133">Transmembrane helix</keyword>
<keyword evidence="3" id="KW-1003">Cell membrane</keyword>
<dbReference type="SUPFAM" id="SSF50182">
    <property type="entry name" value="Sm-like ribonucleoproteins"/>
    <property type="match status" value="1"/>
</dbReference>
<keyword evidence="4 8" id="KW-0812">Transmembrane</keyword>
<dbReference type="Pfam" id="PF21082">
    <property type="entry name" value="MS_channel_3rd"/>
    <property type="match status" value="1"/>
</dbReference>
<feature type="domain" description="Mechanosensitive ion channel MscS C-terminal" evidence="10">
    <location>
        <begin position="211"/>
        <end position="292"/>
    </location>
</feature>
<comment type="similarity">
    <text evidence="2">Belongs to the MscS (TC 1.A.23) family.</text>
</comment>
<dbReference type="KEGG" id="pdu:PDUR_27800"/>
<evidence type="ECO:0000259" key="10">
    <source>
        <dbReference type="Pfam" id="PF21082"/>
    </source>
</evidence>
<dbReference type="AlphaFoldDB" id="A0A089J220"/>
<evidence type="ECO:0000313" key="13">
    <source>
        <dbReference type="Proteomes" id="UP000029409"/>
    </source>
</evidence>
<dbReference type="InterPro" id="IPR023408">
    <property type="entry name" value="MscS_beta-dom_sf"/>
</dbReference>
<dbReference type="GO" id="GO:0008381">
    <property type="term" value="F:mechanosensitive monoatomic ion channel activity"/>
    <property type="evidence" value="ECO:0007669"/>
    <property type="project" value="InterPro"/>
</dbReference>
<feature type="domain" description="Mechanosensitive ion channel MscS" evidence="9">
    <location>
        <begin position="141"/>
        <end position="204"/>
    </location>
</feature>
<keyword evidence="13" id="KW-1185">Reference proteome</keyword>
<dbReference type="Pfam" id="PF00924">
    <property type="entry name" value="MS_channel_2nd"/>
    <property type="match status" value="1"/>
</dbReference>
<sequence>MRHWLGWLLSADTPEGTVNQAVDKAVQFRDKIWNWVTDADMWANVLFAGLRIIFIFILTRIIIKVVYGVIDRSLERKSSRGLLANTRRFSTVGELLKNTVTIVCNFIMILIILSEFHFELAPLLASASVLGLAIGFGAQSLVKDVITGFFIILEDQFAVGDVIATGGFKGTVEMIGLRTTKLLGINGEMYIIPNGTIANVTNYSMANALAVVDVPVKIEQSLEETMGIIRQALQGIEERNNNVVAFPNVLGIQSMSTSEYVVRVTANTLPNKREAAQRQIQSDIKKALEQQALKAAERARQEQAEAEAKAHPESETQSGAKVLADEELSVPTSEQQTARKAARTGLLEQAAGEAKEKGGKPDGT</sequence>
<feature type="domain" description="Mechanosensitive ion channel transmembrane helices 2/3" evidence="11">
    <location>
        <begin position="100"/>
        <end position="139"/>
    </location>
</feature>
<name>A0A089J220_PAEDU</name>
<evidence type="ECO:0000256" key="5">
    <source>
        <dbReference type="ARBA" id="ARBA00022989"/>
    </source>
</evidence>
<protein>
    <submittedName>
        <fullName evidence="12">Mechanosensitive ion channel protein MscS</fullName>
    </submittedName>
</protein>
<evidence type="ECO:0000256" key="7">
    <source>
        <dbReference type="SAM" id="MobiDB-lite"/>
    </source>
</evidence>
<feature type="transmembrane region" description="Helical" evidence="8">
    <location>
        <begin position="45"/>
        <end position="70"/>
    </location>
</feature>
<dbReference type="Pfam" id="PF21088">
    <property type="entry name" value="MS_channel_1st"/>
    <property type="match status" value="1"/>
</dbReference>
<feature type="transmembrane region" description="Helical" evidence="8">
    <location>
        <begin position="95"/>
        <end position="114"/>
    </location>
</feature>
<dbReference type="InterPro" id="IPR010920">
    <property type="entry name" value="LSM_dom_sf"/>
</dbReference>
<comment type="subcellular location">
    <subcellularLocation>
        <location evidence="1">Cell membrane</location>
        <topology evidence="1">Multi-pass membrane protein</topology>
    </subcellularLocation>
</comment>
<dbReference type="SUPFAM" id="SSF82861">
    <property type="entry name" value="Mechanosensitive channel protein MscS (YggB), transmembrane region"/>
    <property type="match status" value="1"/>
</dbReference>
<evidence type="ECO:0000256" key="3">
    <source>
        <dbReference type="ARBA" id="ARBA00022475"/>
    </source>
</evidence>
<dbReference type="InterPro" id="IPR006685">
    <property type="entry name" value="MscS_channel_2nd"/>
</dbReference>